<evidence type="ECO:0000313" key="1">
    <source>
        <dbReference type="EMBL" id="QHT92515.1"/>
    </source>
</evidence>
<name>A0A6C0IJ24_9ZZZZ</name>
<dbReference type="EMBL" id="MN740186">
    <property type="protein sequence ID" value="QHT92515.1"/>
    <property type="molecule type" value="Genomic_DNA"/>
</dbReference>
<proteinExistence type="predicted"/>
<organism evidence="1">
    <name type="scientific">viral metagenome</name>
    <dbReference type="NCBI Taxonomy" id="1070528"/>
    <lineage>
        <taxon>unclassified sequences</taxon>
        <taxon>metagenomes</taxon>
        <taxon>organismal metagenomes</taxon>
    </lineage>
</organism>
<accession>A0A6C0IJ24</accession>
<sequence>MRIPTFKSDPNTGTIPSVDRFKKECVSVAFVLRPVRVTTSTSPPFAG</sequence>
<reference evidence="1" key="1">
    <citation type="journal article" date="2020" name="Nature">
        <title>Giant virus diversity and host interactions through global metagenomics.</title>
        <authorList>
            <person name="Schulz F."/>
            <person name="Roux S."/>
            <person name="Paez-Espino D."/>
            <person name="Jungbluth S."/>
            <person name="Walsh D.A."/>
            <person name="Denef V.J."/>
            <person name="McMahon K.D."/>
            <person name="Konstantinidis K.T."/>
            <person name="Eloe-Fadrosh E.A."/>
            <person name="Kyrpides N.C."/>
            <person name="Woyke T."/>
        </authorList>
    </citation>
    <scope>NUCLEOTIDE SEQUENCE</scope>
    <source>
        <strain evidence="1">GVMAG-M-3300023184-88</strain>
    </source>
</reference>
<dbReference type="AlphaFoldDB" id="A0A6C0IJ24"/>
<protein>
    <submittedName>
        <fullName evidence="1">Uncharacterized protein</fullName>
    </submittedName>
</protein>